<sequence length="185" mass="20984">MDEATTGYELVQDLPLNAERRVTQKRYDDAVGRLYRAMELTAQLLLCCGVRERLCGDGKTKGIIEHLPERLRSAYLEKQKQSRKGEGPLQLALTESYKLLADLDHPVGARWNEREGQLKGVLKHRNNSLFAHGFQPISYSQWTEFNNIVGPFIRETISAETSAGSRSFSAIPQFPSVLDKLEFDE</sequence>
<dbReference type="InterPro" id="IPR014082">
    <property type="entry name" value="CRISPR-assoc_prot_Cas02710"/>
</dbReference>
<name>A0A524RRD8_9CHRO</name>
<reference evidence="1 2" key="1">
    <citation type="journal article" date="2019" name="mSystems">
        <title>Life at home and on the roam: Genomic adaptions reflect the dual lifestyle of an intracellular, facultative symbiont.</title>
        <authorList>
            <person name="Burgsdorf I."/>
        </authorList>
    </citation>
    <scope>NUCLEOTIDE SEQUENCE [LARGE SCALE GENOMIC DNA]</scope>
    <source>
        <strain evidence="1">277cI</strain>
    </source>
</reference>
<dbReference type="NCBIfam" id="TIGR02710">
    <property type="entry name" value="TIGR02710 family CRISPR-associated CARF protein"/>
    <property type="match status" value="1"/>
</dbReference>
<gene>
    <name evidence="1" type="ORF">ERJ68_09530</name>
</gene>
<dbReference type="AlphaFoldDB" id="A0A524RRD8"/>
<proteinExistence type="predicted"/>
<protein>
    <submittedName>
        <fullName evidence="1">TIGR02710 family CRISPR-associated protein</fullName>
    </submittedName>
</protein>
<dbReference type="Pfam" id="PF09670">
    <property type="entry name" value="Cas_Cas02710"/>
    <property type="match status" value="1"/>
</dbReference>
<evidence type="ECO:0000313" key="1">
    <source>
        <dbReference type="EMBL" id="TGH17923.1"/>
    </source>
</evidence>
<comment type="caution">
    <text evidence="1">The sequence shown here is derived from an EMBL/GenBank/DDBJ whole genome shotgun (WGS) entry which is preliminary data.</text>
</comment>
<organism evidence="1 2">
    <name type="scientific">Aphanocapsa feldmannii 277cI</name>
    <dbReference type="NCBI Taxonomy" id="2507554"/>
    <lineage>
        <taxon>Bacteria</taxon>
        <taxon>Bacillati</taxon>
        <taxon>Cyanobacteriota</taxon>
        <taxon>Cyanophyceae</taxon>
        <taxon>Oscillatoriophycideae</taxon>
        <taxon>Chroococcales</taxon>
        <taxon>Microcystaceae</taxon>
        <taxon>Aphanocapsa</taxon>
    </lineage>
</organism>
<evidence type="ECO:0000313" key="2">
    <source>
        <dbReference type="Proteomes" id="UP000315454"/>
    </source>
</evidence>
<dbReference type="EMBL" id="SRMN01000211">
    <property type="protein sequence ID" value="TGH17923.1"/>
    <property type="molecule type" value="Genomic_DNA"/>
</dbReference>
<dbReference type="Proteomes" id="UP000315454">
    <property type="component" value="Unassembled WGS sequence"/>
</dbReference>
<accession>A0A524RRD8</accession>